<feature type="region of interest" description="Disordered" evidence="5">
    <location>
        <begin position="265"/>
        <end position="284"/>
    </location>
</feature>
<dbReference type="PROSITE" id="PS50178">
    <property type="entry name" value="ZF_FYVE"/>
    <property type="match status" value="1"/>
</dbReference>
<feature type="domain" description="FYVE-type" evidence="6">
    <location>
        <begin position="132"/>
        <end position="204"/>
    </location>
</feature>
<protein>
    <recommendedName>
        <fullName evidence="6">FYVE-type domain-containing protein</fullName>
    </recommendedName>
</protein>
<evidence type="ECO:0000313" key="7">
    <source>
        <dbReference type="EMBL" id="CAK5264048.1"/>
    </source>
</evidence>
<accession>A0AAD2GX72</accession>
<evidence type="ECO:0000256" key="4">
    <source>
        <dbReference type="PROSITE-ProRule" id="PRU00091"/>
    </source>
</evidence>
<dbReference type="AlphaFoldDB" id="A0AAD2GX72"/>
<evidence type="ECO:0000256" key="3">
    <source>
        <dbReference type="ARBA" id="ARBA00022833"/>
    </source>
</evidence>
<dbReference type="InterPro" id="IPR017455">
    <property type="entry name" value="Znf_FYVE-rel"/>
</dbReference>
<dbReference type="InterPro" id="IPR011011">
    <property type="entry name" value="Znf_FYVE_PHD"/>
</dbReference>
<dbReference type="InterPro" id="IPR000306">
    <property type="entry name" value="Znf_FYVE"/>
</dbReference>
<dbReference type="InterPro" id="IPR013083">
    <property type="entry name" value="Znf_RING/FYVE/PHD"/>
</dbReference>
<name>A0AAD2GX72_9AGAR</name>
<dbReference type="SMART" id="SM00064">
    <property type="entry name" value="FYVE"/>
    <property type="match status" value="1"/>
</dbReference>
<dbReference type="GO" id="GO:0008270">
    <property type="term" value="F:zinc ion binding"/>
    <property type="evidence" value="ECO:0007669"/>
    <property type="project" value="UniProtKB-KW"/>
</dbReference>
<dbReference type="Gene3D" id="3.30.40.10">
    <property type="entry name" value="Zinc/RING finger domain, C3HC4 (zinc finger)"/>
    <property type="match status" value="1"/>
</dbReference>
<evidence type="ECO:0000259" key="6">
    <source>
        <dbReference type="PROSITE" id="PS50178"/>
    </source>
</evidence>
<evidence type="ECO:0000256" key="2">
    <source>
        <dbReference type="ARBA" id="ARBA00022771"/>
    </source>
</evidence>
<keyword evidence="2 4" id="KW-0863">Zinc-finger</keyword>
<keyword evidence="8" id="KW-1185">Reference proteome</keyword>
<organism evidence="7 8">
    <name type="scientific">Mycena citricolor</name>
    <dbReference type="NCBI Taxonomy" id="2018698"/>
    <lineage>
        <taxon>Eukaryota</taxon>
        <taxon>Fungi</taxon>
        <taxon>Dikarya</taxon>
        <taxon>Basidiomycota</taxon>
        <taxon>Agaricomycotina</taxon>
        <taxon>Agaricomycetes</taxon>
        <taxon>Agaricomycetidae</taxon>
        <taxon>Agaricales</taxon>
        <taxon>Marasmiineae</taxon>
        <taxon>Mycenaceae</taxon>
        <taxon>Mycena</taxon>
    </lineage>
</organism>
<proteinExistence type="predicted"/>
<reference evidence="7" key="1">
    <citation type="submission" date="2023-11" db="EMBL/GenBank/DDBJ databases">
        <authorList>
            <person name="De Vega J J."/>
            <person name="De Vega J J."/>
        </authorList>
    </citation>
    <scope>NUCLEOTIDE SEQUENCE</scope>
</reference>
<comment type="caution">
    <text evidence="7">The sequence shown here is derived from an EMBL/GenBank/DDBJ whole genome shotgun (WGS) entry which is preliminary data.</text>
</comment>
<evidence type="ECO:0000313" key="8">
    <source>
        <dbReference type="Proteomes" id="UP001295794"/>
    </source>
</evidence>
<gene>
    <name evidence="7" type="ORF">MYCIT1_LOCUS3905</name>
</gene>
<dbReference type="Pfam" id="PF01363">
    <property type="entry name" value="FYVE"/>
    <property type="match status" value="1"/>
</dbReference>
<evidence type="ECO:0000256" key="1">
    <source>
        <dbReference type="ARBA" id="ARBA00022723"/>
    </source>
</evidence>
<evidence type="ECO:0000256" key="5">
    <source>
        <dbReference type="SAM" id="MobiDB-lite"/>
    </source>
</evidence>
<dbReference type="EMBL" id="CAVNYO010000046">
    <property type="protein sequence ID" value="CAK5264048.1"/>
    <property type="molecule type" value="Genomic_DNA"/>
</dbReference>
<dbReference type="PANTHER" id="PTHR23164">
    <property type="entry name" value="EARLY ENDOSOME ANTIGEN 1"/>
    <property type="match status" value="1"/>
</dbReference>
<keyword evidence="3" id="KW-0862">Zinc</keyword>
<dbReference type="Proteomes" id="UP001295794">
    <property type="component" value="Unassembled WGS sequence"/>
</dbReference>
<dbReference type="SUPFAM" id="SSF57903">
    <property type="entry name" value="FYVE/PHD zinc finger"/>
    <property type="match status" value="1"/>
</dbReference>
<feature type="compositionally biased region" description="Basic residues" evidence="5">
    <location>
        <begin position="265"/>
        <end position="275"/>
    </location>
</feature>
<keyword evidence="1" id="KW-0479">Metal-binding</keyword>
<sequence>MSSAPPYASRLLDLPIRLTVWLSMISLSSSSSSLSDVASSSSVTRSSSPVIKRDALSSSATSMLSTLPSSSSLSSDSARDSICTRASLSSSAASFESGSVASIRCGEHLAILLPKRLWKVDSESTYCDSLPCRVPFTLFERRHHCRKCGGVFCRACTSQTTPLLDTAALPEPTIPEDTAVSDLASPESPVVQCRVCMDCYNQVLGRRTPDDEYERMLCERPRRSSSLLASPISLFKVPAFVTQSAPSSPPQIPAALPSVHRRSLARAASPRRRTRLPSLPVPERSLSPLRTDSLPCTGLSAYPLSLPSAICKAAGGGRWAPELFVSDPMRRPLVLGSRAPWETQYEQAKEEERQRRRSVVVHVKLGEDEIRYRVWGQDHADEYAPESFERPRLALATF</sequence>